<protein>
    <submittedName>
        <fullName evidence="2">Uncharacterized protein</fullName>
    </submittedName>
</protein>
<name>E3M029_CAERE</name>
<evidence type="ECO:0000313" key="2">
    <source>
        <dbReference type="EMBL" id="EFO87704.1"/>
    </source>
</evidence>
<keyword evidence="3" id="KW-1185">Reference proteome</keyword>
<keyword evidence="1" id="KW-0812">Transmembrane</keyword>
<accession>E3M029</accession>
<sequence length="111" mass="13182">MMFYNSTSFALYNRLQPVTVRLIFNCPNFLWSFFWYTLFSFRLFRSTFHSCFVFRMFTKFLIFFLLVTLLVSFASADFSCFFGDWICKHITCRNCEIATCVTGDCVCTICT</sequence>
<feature type="transmembrane region" description="Helical" evidence="1">
    <location>
        <begin position="60"/>
        <end position="86"/>
    </location>
</feature>
<proteinExistence type="predicted"/>
<reference evidence="2" key="1">
    <citation type="submission" date="2007-07" db="EMBL/GenBank/DDBJ databases">
        <title>PCAP assembly of the Caenorhabditis remanei genome.</title>
        <authorList>
            <consortium name="The Caenorhabditis remanei Sequencing Consortium"/>
            <person name="Wilson R.K."/>
        </authorList>
    </citation>
    <scope>NUCLEOTIDE SEQUENCE [LARGE SCALE GENOMIC DNA]</scope>
    <source>
        <strain evidence="2">PB4641</strain>
    </source>
</reference>
<dbReference type="STRING" id="31234.E3M029"/>
<gene>
    <name evidence="2" type="ORF">CRE_05787</name>
</gene>
<dbReference type="Proteomes" id="UP000008281">
    <property type="component" value="Unassembled WGS sequence"/>
</dbReference>
<feature type="transmembrane region" description="Helical" evidence="1">
    <location>
        <begin position="20"/>
        <end position="39"/>
    </location>
</feature>
<organism evidence="3">
    <name type="scientific">Caenorhabditis remanei</name>
    <name type="common">Caenorhabditis vulgaris</name>
    <dbReference type="NCBI Taxonomy" id="31234"/>
    <lineage>
        <taxon>Eukaryota</taxon>
        <taxon>Metazoa</taxon>
        <taxon>Ecdysozoa</taxon>
        <taxon>Nematoda</taxon>
        <taxon>Chromadorea</taxon>
        <taxon>Rhabditida</taxon>
        <taxon>Rhabditina</taxon>
        <taxon>Rhabditomorpha</taxon>
        <taxon>Rhabditoidea</taxon>
        <taxon>Rhabditidae</taxon>
        <taxon>Peloderinae</taxon>
        <taxon>Caenorhabditis</taxon>
    </lineage>
</organism>
<dbReference type="FunCoup" id="E3M029">
    <property type="interactions" value="151"/>
</dbReference>
<dbReference type="OrthoDB" id="5850281at2759"/>
<dbReference type="AlphaFoldDB" id="E3M029"/>
<dbReference type="eggNOG" id="ENOG502TKUF">
    <property type="taxonomic scope" value="Eukaryota"/>
</dbReference>
<evidence type="ECO:0000256" key="1">
    <source>
        <dbReference type="SAM" id="Phobius"/>
    </source>
</evidence>
<keyword evidence="1" id="KW-0472">Membrane</keyword>
<dbReference type="OMA" id="SACINSE"/>
<dbReference type="EMBL" id="DS268420">
    <property type="protein sequence ID" value="EFO87704.1"/>
    <property type="molecule type" value="Genomic_DNA"/>
</dbReference>
<keyword evidence="1" id="KW-1133">Transmembrane helix</keyword>
<dbReference type="InParanoid" id="E3M029"/>
<dbReference type="HOGENOM" id="CLU_2160722_0_0_1"/>
<evidence type="ECO:0000313" key="3">
    <source>
        <dbReference type="Proteomes" id="UP000008281"/>
    </source>
</evidence>